<dbReference type="InterPro" id="IPR042197">
    <property type="entry name" value="Apaf_helical"/>
</dbReference>
<dbReference type="Proteomes" id="UP000011115">
    <property type="component" value="Unassembled WGS sequence"/>
</dbReference>
<evidence type="ECO:0000256" key="5">
    <source>
        <dbReference type="ARBA" id="ARBA00022840"/>
    </source>
</evidence>
<evidence type="ECO:0000313" key="8">
    <source>
        <dbReference type="Proteomes" id="UP000011115"/>
    </source>
</evidence>
<dbReference type="GO" id="GO:0005524">
    <property type="term" value="F:ATP binding"/>
    <property type="evidence" value="ECO:0007669"/>
    <property type="project" value="UniProtKB-KW"/>
</dbReference>
<dbReference type="InterPro" id="IPR002182">
    <property type="entry name" value="NB-ARC"/>
</dbReference>
<keyword evidence="2" id="KW-0433">Leucine-rich repeat</keyword>
<keyword evidence="5" id="KW-0067">ATP-binding</keyword>
<dbReference type="FunFam" id="3.40.50.300:FF:001091">
    <property type="entry name" value="Probable disease resistance protein At1g61300"/>
    <property type="match status" value="1"/>
</dbReference>
<dbReference type="PANTHER" id="PTHR36766">
    <property type="entry name" value="PLANT BROAD-SPECTRUM MILDEW RESISTANCE PROTEIN RPW8"/>
    <property type="match status" value="1"/>
</dbReference>
<comment type="similarity">
    <text evidence="1">Belongs to the disease resistance NB-LRR family.</text>
</comment>
<dbReference type="GO" id="GO:0006952">
    <property type="term" value="P:defense response"/>
    <property type="evidence" value="ECO:0007669"/>
    <property type="project" value="UniProtKB-KW"/>
</dbReference>
<feature type="domain" description="NB-ARC" evidence="6">
    <location>
        <begin position="9"/>
        <end position="181"/>
    </location>
</feature>
<reference evidence="7" key="2">
    <citation type="submission" date="2015-06" db="UniProtKB">
        <authorList>
            <consortium name="EnsemblPlants"/>
        </authorList>
    </citation>
    <scope>IDENTIFICATION</scope>
    <source>
        <strain evidence="7">DM1-3 516 R44</strain>
    </source>
</reference>
<dbReference type="Gramene" id="PGSC0003DMT400011649">
    <property type="protein sequence ID" value="PGSC0003DMT400011649"/>
    <property type="gene ID" value="PGSC0003DMG400004579"/>
</dbReference>
<dbReference type="SUPFAM" id="SSF52540">
    <property type="entry name" value="P-loop containing nucleoside triphosphate hydrolases"/>
    <property type="match status" value="1"/>
</dbReference>
<dbReference type="Pfam" id="PF00931">
    <property type="entry name" value="NB-ARC"/>
    <property type="match status" value="1"/>
</dbReference>
<organism evidence="7 8">
    <name type="scientific">Solanum tuberosum</name>
    <name type="common">Potato</name>
    <dbReference type="NCBI Taxonomy" id="4113"/>
    <lineage>
        <taxon>Eukaryota</taxon>
        <taxon>Viridiplantae</taxon>
        <taxon>Streptophyta</taxon>
        <taxon>Embryophyta</taxon>
        <taxon>Tracheophyta</taxon>
        <taxon>Spermatophyta</taxon>
        <taxon>Magnoliopsida</taxon>
        <taxon>eudicotyledons</taxon>
        <taxon>Gunneridae</taxon>
        <taxon>Pentapetalae</taxon>
        <taxon>asterids</taxon>
        <taxon>lamiids</taxon>
        <taxon>Solanales</taxon>
        <taxon>Solanaceae</taxon>
        <taxon>Solanoideae</taxon>
        <taxon>Solaneae</taxon>
        <taxon>Solanum</taxon>
    </lineage>
</organism>
<dbReference type="Gene3D" id="3.40.50.300">
    <property type="entry name" value="P-loop containing nucleotide triphosphate hydrolases"/>
    <property type="match status" value="1"/>
</dbReference>
<proteinExistence type="inferred from homology"/>
<accession>M0ZZX1</accession>
<dbReference type="OMA" id="EIHEMNM"/>
<dbReference type="AlphaFoldDB" id="M0ZZX1"/>
<evidence type="ECO:0000256" key="3">
    <source>
        <dbReference type="ARBA" id="ARBA00022741"/>
    </source>
</evidence>
<dbReference type="PaxDb" id="4113-PGSC0003DMT400011649"/>
<sequence length="254" mass="29191">MNEEIIGFEDVIEKLRDQLIKGTKERDVISVVGMPGLGKTTLAYRLYYDKSVASHFEIRAQCCVSQVYSCKDLLIAILRGAISENFECREKQADELAYLLRKTLFSKRYLILVDDVWETSVWDDLRGSFRDSNNGSRIILTTRDHEVAMYTKIRSDPLLLRMFNSDESWELLRKKVFGEESCSPLLTEIGQEIAKKCGQLPLSVVLVAGILSEMEKKVECWEQLANNLGPHIHKDSRTVIEQSYQILLWSTFRG</sequence>
<dbReference type="ExpressionAtlas" id="M0ZZX1">
    <property type="expression patterns" value="baseline"/>
</dbReference>
<dbReference type="InParanoid" id="M0ZZX1"/>
<keyword evidence="8" id="KW-1185">Reference proteome</keyword>
<name>M0ZZX1_SOLTU</name>
<evidence type="ECO:0000256" key="2">
    <source>
        <dbReference type="ARBA" id="ARBA00022614"/>
    </source>
</evidence>
<reference evidence="8" key="1">
    <citation type="journal article" date="2011" name="Nature">
        <title>Genome sequence and analysis of the tuber crop potato.</title>
        <authorList>
            <consortium name="The Potato Genome Sequencing Consortium"/>
        </authorList>
    </citation>
    <scope>NUCLEOTIDE SEQUENCE [LARGE SCALE GENOMIC DNA]</scope>
    <source>
        <strain evidence="8">cv. DM1-3 516 R44</strain>
    </source>
</reference>
<keyword evidence="4" id="KW-0611">Plant defense</keyword>
<protein>
    <submittedName>
        <fullName evidence="7">NBS-coding resistance gene analog</fullName>
    </submittedName>
</protein>
<dbReference type="eggNOG" id="KOG4658">
    <property type="taxonomic scope" value="Eukaryota"/>
</dbReference>
<evidence type="ECO:0000313" key="7">
    <source>
        <dbReference type="EnsemblPlants" id="PGSC0003DMT400011649"/>
    </source>
</evidence>
<dbReference type="Gene3D" id="1.10.8.430">
    <property type="entry name" value="Helical domain of apoptotic protease-activating factors"/>
    <property type="match status" value="1"/>
</dbReference>
<evidence type="ECO:0000256" key="4">
    <source>
        <dbReference type="ARBA" id="ARBA00022821"/>
    </source>
</evidence>
<keyword evidence="3" id="KW-0547">Nucleotide-binding</keyword>
<evidence type="ECO:0000259" key="6">
    <source>
        <dbReference type="Pfam" id="PF00931"/>
    </source>
</evidence>
<dbReference type="PRINTS" id="PR00364">
    <property type="entry name" value="DISEASERSIST"/>
</dbReference>
<evidence type="ECO:0000256" key="1">
    <source>
        <dbReference type="ARBA" id="ARBA00008894"/>
    </source>
</evidence>
<dbReference type="InterPro" id="IPR027417">
    <property type="entry name" value="P-loop_NTPase"/>
</dbReference>
<dbReference type="HOGENOM" id="CLU_000837_9_1_1"/>
<dbReference type="GO" id="GO:0043531">
    <property type="term" value="F:ADP binding"/>
    <property type="evidence" value="ECO:0007669"/>
    <property type="project" value="InterPro"/>
</dbReference>
<dbReference type="PANTHER" id="PTHR36766:SF44">
    <property type="entry name" value="NBS-CODING RESISTANCE GENE ANALOG"/>
    <property type="match status" value="1"/>
</dbReference>
<dbReference type="EnsemblPlants" id="PGSC0003DMT400011649">
    <property type="protein sequence ID" value="PGSC0003DMT400011649"/>
    <property type="gene ID" value="PGSC0003DMG400004579"/>
</dbReference>